<dbReference type="EMBL" id="HBJA01006524">
    <property type="protein sequence ID" value="CAE0790953.1"/>
    <property type="molecule type" value="Transcribed_RNA"/>
</dbReference>
<organism evidence="1">
    <name type="scientific">Eutreptiella gymnastica</name>
    <dbReference type="NCBI Taxonomy" id="73025"/>
    <lineage>
        <taxon>Eukaryota</taxon>
        <taxon>Discoba</taxon>
        <taxon>Euglenozoa</taxon>
        <taxon>Euglenida</taxon>
        <taxon>Spirocuta</taxon>
        <taxon>Euglenophyceae</taxon>
        <taxon>Eutreptiales</taxon>
        <taxon>Eutreptiaceae</taxon>
        <taxon>Eutreptiella</taxon>
    </lineage>
</organism>
<evidence type="ECO:0000313" key="1">
    <source>
        <dbReference type="EMBL" id="CAE0790953.1"/>
    </source>
</evidence>
<reference evidence="1" key="1">
    <citation type="submission" date="2021-01" db="EMBL/GenBank/DDBJ databases">
        <authorList>
            <person name="Corre E."/>
            <person name="Pelletier E."/>
            <person name="Niang G."/>
            <person name="Scheremetjew M."/>
            <person name="Finn R."/>
            <person name="Kale V."/>
            <person name="Holt S."/>
            <person name="Cochrane G."/>
            <person name="Meng A."/>
            <person name="Brown T."/>
            <person name="Cohen L."/>
        </authorList>
    </citation>
    <scope>NUCLEOTIDE SEQUENCE</scope>
    <source>
        <strain evidence="1">CCMP1594</strain>
    </source>
</reference>
<name>A0A7S4CAL0_9EUGL</name>
<accession>A0A7S4CAL0</accession>
<sequence>MESALWIHVGHQPGGRAKDGVSSRGCVGHMGPSGYTCLPYQAGCASTCSAELYHWSFTRPEWHVRSRGAVGRLRMSTGCRQGRQNPGSHRGNVLLFVLSVAAMKDRDVTH</sequence>
<dbReference type="AlphaFoldDB" id="A0A7S4CAL0"/>
<proteinExistence type="predicted"/>
<gene>
    <name evidence="1" type="ORF">EGYM00163_LOCUS2067</name>
</gene>
<protein>
    <submittedName>
        <fullName evidence="1">Uncharacterized protein</fullName>
    </submittedName>
</protein>